<comment type="caution">
    <text evidence="1">The sequence shown here is derived from an EMBL/GenBank/DDBJ whole genome shotgun (WGS) entry which is preliminary data.</text>
</comment>
<organism evidence="1 2">
    <name type="scientific">Parasponia andersonii</name>
    <name type="common">Sponia andersonii</name>
    <dbReference type="NCBI Taxonomy" id="3476"/>
    <lineage>
        <taxon>Eukaryota</taxon>
        <taxon>Viridiplantae</taxon>
        <taxon>Streptophyta</taxon>
        <taxon>Embryophyta</taxon>
        <taxon>Tracheophyta</taxon>
        <taxon>Spermatophyta</taxon>
        <taxon>Magnoliopsida</taxon>
        <taxon>eudicotyledons</taxon>
        <taxon>Gunneridae</taxon>
        <taxon>Pentapetalae</taxon>
        <taxon>rosids</taxon>
        <taxon>fabids</taxon>
        <taxon>Rosales</taxon>
        <taxon>Cannabaceae</taxon>
        <taxon>Parasponia</taxon>
    </lineage>
</organism>
<dbReference type="OrthoDB" id="1938712at2759"/>
<dbReference type="EMBL" id="JXTB01000024">
    <property type="protein sequence ID" value="PON75341.1"/>
    <property type="molecule type" value="Genomic_DNA"/>
</dbReference>
<dbReference type="AlphaFoldDB" id="A0A2P5DPZ2"/>
<keyword evidence="2" id="KW-1185">Reference proteome</keyword>
<dbReference type="Proteomes" id="UP000237105">
    <property type="component" value="Unassembled WGS sequence"/>
</dbReference>
<evidence type="ECO:0000313" key="2">
    <source>
        <dbReference type="Proteomes" id="UP000237105"/>
    </source>
</evidence>
<evidence type="ECO:0000313" key="1">
    <source>
        <dbReference type="EMBL" id="PON75341.1"/>
    </source>
</evidence>
<sequence>YFENEGVACLSNIVISPSLFQTVQWSQWQDRELRTIWNRLQNGEQLDGWSTNR</sequence>
<proteinExistence type="predicted"/>
<reference evidence="2" key="1">
    <citation type="submission" date="2016-06" db="EMBL/GenBank/DDBJ databases">
        <title>Parallel loss of symbiosis genes in relatives of nitrogen-fixing non-legume Parasponia.</title>
        <authorList>
            <person name="Van Velzen R."/>
            <person name="Holmer R."/>
            <person name="Bu F."/>
            <person name="Rutten L."/>
            <person name="Van Zeijl A."/>
            <person name="Liu W."/>
            <person name="Santuari L."/>
            <person name="Cao Q."/>
            <person name="Sharma T."/>
            <person name="Shen D."/>
            <person name="Roswanjaya Y."/>
            <person name="Wardhani T."/>
            <person name="Kalhor M.S."/>
            <person name="Jansen J."/>
            <person name="Van den Hoogen J."/>
            <person name="Gungor B."/>
            <person name="Hartog M."/>
            <person name="Hontelez J."/>
            <person name="Verver J."/>
            <person name="Yang W.-C."/>
            <person name="Schijlen E."/>
            <person name="Repin R."/>
            <person name="Schilthuizen M."/>
            <person name="Schranz E."/>
            <person name="Heidstra R."/>
            <person name="Miyata K."/>
            <person name="Fedorova E."/>
            <person name="Kohlen W."/>
            <person name="Bisseling T."/>
            <person name="Smit S."/>
            <person name="Geurts R."/>
        </authorList>
    </citation>
    <scope>NUCLEOTIDE SEQUENCE [LARGE SCALE GENOMIC DNA]</scope>
    <source>
        <strain evidence="2">cv. WU1-14</strain>
    </source>
</reference>
<accession>A0A2P5DPZ2</accession>
<protein>
    <submittedName>
        <fullName evidence="1">Uncharacterized protein</fullName>
    </submittedName>
</protein>
<feature type="non-terminal residue" evidence="1">
    <location>
        <position position="1"/>
    </location>
</feature>
<name>A0A2P5DPZ2_PARAD</name>
<gene>
    <name evidence="1" type="ORF">PanWU01x14_043080</name>
</gene>